<dbReference type="InterPro" id="IPR005828">
    <property type="entry name" value="MFS_sugar_transport-like"/>
</dbReference>
<dbReference type="PROSITE" id="PS50850">
    <property type="entry name" value="MFS"/>
    <property type="match status" value="1"/>
</dbReference>
<evidence type="ECO:0000256" key="5">
    <source>
        <dbReference type="SAM" id="MobiDB-lite"/>
    </source>
</evidence>
<keyword evidence="2 6" id="KW-0812">Transmembrane</keyword>
<organism evidence="8 9">
    <name type="scientific">Penicillium brasilianum</name>
    <dbReference type="NCBI Taxonomy" id="104259"/>
    <lineage>
        <taxon>Eukaryota</taxon>
        <taxon>Fungi</taxon>
        <taxon>Dikarya</taxon>
        <taxon>Ascomycota</taxon>
        <taxon>Pezizomycotina</taxon>
        <taxon>Eurotiomycetes</taxon>
        <taxon>Eurotiomycetidae</taxon>
        <taxon>Eurotiales</taxon>
        <taxon>Aspergillaceae</taxon>
        <taxon>Penicillium</taxon>
    </lineage>
</organism>
<dbReference type="Pfam" id="PF00083">
    <property type="entry name" value="Sugar_tr"/>
    <property type="match status" value="2"/>
</dbReference>
<evidence type="ECO:0000256" key="1">
    <source>
        <dbReference type="ARBA" id="ARBA00004141"/>
    </source>
</evidence>
<comment type="subcellular location">
    <subcellularLocation>
        <location evidence="1">Membrane</location>
        <topology evidence="1">Multi-pass membrane protein</topology>
    </subcellularLocation>
</comment>
<feature type="transmembrane region" description="Helical" evidence="6">
    <location>
        <begin position="703"/>
        <end position="725"/>
    </location>
</feature>
<dbReference type="Gene3D" id="1.20.1250.20">
    <property type="entry name" value="MFS general substrate transporter like domains"/>
    <property type="match status" value="1"/>
</dbReference>
<reference evidence="9" key="1">
    <citation type="submission" date="2015-09" db="EMBL/GenBank/DDBJ databases">
        <authorList>
            <person name="Fill T.P."/>
            <person name="Baretta J.F."/>
            <person name="de Almeida L.G."/>
            <person name="Rocha M."/>
            <person name="de Souza D.H."/>
            <person name="Malavazi I."/>
            <person name="Cerdeira L.T."/>
            <person name="Hong H."/>
            <person name="Samborskyy M."/>
            <person name="de Vasconcelos A.T."/>
            <person name="Leadlay P."/>
            <person name="Rodrigues-Filho E."/>
        </authorList>
    </citation>
    <scope>NUCLEOTIDE SEQUENCE [LARGE SCALE GENOMIC DNA]</scope>
    <source>
        <strain evidence="9">LaBioMMi 136</strain>
    </source>
</reference>
<comment type="caution">
    <text evidence="8">The sequence shown here is derived from an EMBL/GenBank/DDBJ whole genome shotgun (WGS) entry which is preliminary data.</text>
</comment>
<evidence type="ECO:0000259" key="7">
    <source>
        <dbReference type="PROSITE" id="PS50850"/>
    </source>
</evidence>
<dbReference type="GO" id="GO:0022857">
    <property type="term" value="F:transmembrane transporter activity"/>
    <property type="evidence" value="ECO:0007669"/>
    <property type="project" value="InterPro"/>
</dbReference>
<evidence type="ECO:0000256" key="2">
    <source>
        <dbReference type="ARBA" id="ARBA00022692"/>
    </source>
</evidence>
<evidence type="ECO:0000256" key="3">
    <source>
        <dbReference type="ARBA" id="ARBA00022989"/>
    </source>
</evidence>
<evidence type="ECO:0000313" key="9">
    <source>
        <dbReference type="Proteomes" id="UP000190744"/>
    </source>
</evidence>
<feature type="transmembrane region" description="Helical" evidence="6">
    <location>
        <begin position="639"/>
        <end position="658"/>
    </location>
</feature>
<proteinExistence type="predicted"/>
<dbReference type="Proteomes" id="UP000190744">
    <property type="component" value="Unassembled WGS sequence"/>
</dbReference>
<dbReference type="GO" id="GO:0016020">
    <property type="term" value="C:membrane"/>
    <property type="evidence" value="ECO:0007669"/>
    <property type="project" value="UniProtKB-SubCell"/>
</dbReference>
<dbReference type="InterPro" id="IPR036259">
    <property type="entry name" value="MFS_trans_sf"/>
</dbReference>
<protein>
    <submittedName>
        <fullName evidence="8">MFS phosphate transporter</fullName>
    </submittedName>
</protein>
<feature type="region of interest" description="Disordered" evidence="5">
    <location>
        <begin position="854"/>
        <end position="895"/>
    </location>
</feature>
<evidence type="ECO:0000313" key="8">
    <source>
        <dbReference type="EMBL" id="OOQ85336.1"/>
    </source>
</evidence>
<name>A0A1S9RJ03_PENBI</name>
<feature type="transmembrane region" description="Helical" evidence="6">
    <location>
        <begin position="731"/>
        <end position="749"/>
    </location>
</feature>
<feature type="transmembrane region" description="Helical" evidence="6">
    <location>
        <begin position="670"/>
        <end position="691"/>
    </location>
</feature>
<evidence type="ECO:0000256" key="6">
    <source>
        <dbReference type="SAM" id="Phobius"/>
    </source>
</evidence>
<feature type="transmembrane region" description="Helical" evidence="6">
    <location>
        <begin position="508"/>
        <end position="527"/>
    </location>
</feature>
<evidence type="ECO:0000256" key="4">
    <source>
        <dbReference type="ARBA" id="ARBA00023136"/>
    </source>
</evidence>
<feature type="transmembrane region" description="Helical" evidence="6">
    <location>
        <begin position="607"/>
        <end position="627"/>
    </location>
</feature>
<dbReference type="InterPro" id="IPR020846">
    <property type="entry name" value="MFS_dom"/>
</dbReference>
<feature type="transmembrane region" description="Helical" evidence="6">
    <location>
        <begin position="417"/>
        <end position="435"/>
    </location>
</feature>
<dbReference type="SUPFAM" id="SSF103473">
    <property type="entry name" value="MFS general substrate transporter"/>
    <property type="match status" value="1"/>
</dbReference>
<dbReference type="AlphaFoldDB" id="A0A1S9RJ03"/>
<feature type="transmembrane region" description="Helical" evidence="6">
    <location>
        <begin position="367"/>
        <end position="386"/>
    </location>
</feature>
<keyword evidence="4 6" id="KW-0472">Membrane</keyword>
<gene>
    <name evidence="8" type="ORF">PEBR_26111</name>
</gene>
<feature type="domain" description="Major facilitator superfamily (MFS) profile" evidence="7">
    <location>
        <begin position="318"/>
        <end position="753"/>
    </location>
</feature>
<dbReference type="PANTHER" id="PTHR24064">
    <property type="entry name" value="SOLUTE CARRIER FAMILY 22 MEMBER"/>
    <property type="match status" value="1"/>
</dbReference>
<sequence length="895" mass="100673">MSQGATGTEATRRRTVSEMEIGCLGIPSSPDVPITLNHPKRVMHKLDPPSLLLGPFEQAVRMEEPVEPRPKPARTGLHLVDVGPRPADLIQQNCILPTPSLIVPVESPPSLNTLQIRPGVGQNGLSPAPSCNEPARTPAQSRLSLSLLLPPLSLSSRFAYKLSRSPSLALSHVLYCGHYDWHRPLPIRYFALVQSCQYSPVIAKQHYEEPRAVNCEHLLVNAVTMTDFGPRAPHGPDMTGTHNPLEDMEAHEKGAFDKLIRPEDSYNEAGVYWADMPLGEKIKFVSSYDAGEARRELSSIWSMMKEDPLSPVSYYFRNMVLPGAGLGLEGYVLFSIGNIKPLFQKTFPACWSKHEICDKQWLDAVDYLEIIGIIVGQILVGFVGDWIGRRWGLIQDATIMFIGLLMLTAAWGVTQNGWVICYAWSLFFYSVGVGGEYPMTATSGMENAVGSGKISTKEDRLHRGRKVTSAFLMQGWGQFFNQVLLIILLLCFHHGSGNNPYSPVAVQWTYRVSFAIPAVGTLWLVYYRAYHMKAASKQLVAAKKKAAVTGYDVESLRLTFKYFGPRLLATAGGWFANDVFFYGNKLFQSEFISVISPKTSSVMPTWLWNLVNVGVSLCGYYLASFLIDNKLYGRKWMQTVGFLMCFVLFVVPAFHYEYYTSAEHIKEFQAMYFLSSFFNQFGPNCVSFLVAAEVFPTPIRATAHGLSAAAGKAGALLASVLYNYIDTQTKFYVVPWFGLAGVVLTLAFLPDTTGLDLKEQERRWQCLREGREEDYHGPAVHPKHLSWYERFVLRKGRYYDAELDYQQKVEEYRAEWEALMAQRLAEKEKSDEIFDTDDTLLEGHVHTYFHRTSPMFKGMEQPTTNKQDKDTFRLPPAAESGSEETFSNEKTAEQK</sequence>
<feature type="transmembrane region" description="Helical" evidence="6">
    <location>
        <begin position="393"/>
        <end position="411"/>
    </location>
</feature>
<accession>A0A1S9RJ03</accession>
<keyword evidence="3 6" id="KW-1133">Transmembrane helix</keyword>
<dbReference type="EMBL" id="LJBN01000168">
    <property type="protein sequence ID" value="OOQ85336.1"/>
    <property type="molecule type" value="Genomic_DNA"/>
</dbReference>